<dbReference type="NCBIfam" id="TIGR00278">
    <property type="entry name" value="membrane protein insertion efficiency factor YidD"/>
    <property type="match status" value="1"/>
</dbReference>
<dbReference type="EMBL" id="QPGB01000004">
    <property type="protein sequence ID" value="RCS57023.1"/>
    <property type="molecule type" value="Genomic_DNA"/>
</dbReference>
<organism evidence="2 3">
    <name type="scientific">Parvibium lacunae</name>
    <dbReference type="NCBI Taxonomy" id="1888893"/>
    <lineage>
        <taxon>Bacteria</taxon>
        <taxon>Pseudomonadati</taxon>
        <taxon>Pseudomonadota</taxon>
        <taxon>Betaproteobacteria</taxon>
        <taxon>Burkholderiales</taxon>
        <taxon>Alcaligenaceae</taxon>
        <taxon>Parvibium</taxon>
    </lineage>
</organism>
<dbReference type="Pfam" id="PF01809">
    <property type="entry name" value="YidD"/>
    <property type="match status" value="1"/>
</dbReference>
<keyword evidence="1" id="KW-0472">Membrane</keyword>
<dbReference type="InterPro" id="IPR002696">
    <property type="entry name" value="Membr_insert_effic_factor_YidD"/>
</dbReference>
<keyword evidence="3" id="KW-1185">Reference proteome</keyword>
<evidence type="ECO:0000313" key="2">
    <source>
        <dbReference type="EMBL" id="RCS57023.1"/>
    </source>
</evidence>
<reference evidence="2 3" key="1">
    <citation type="journal article" date="2018" name="Int. J. Syst. Evol. Microbiol.">
        <title>Parvibium lacunae gen. nov., sp. nov., a new member of the family Alcaligenaceae isolated from a freshwater pond.</title>
        <authorList>
            <person name="Chen W.M."/>
            <person name="Xie P.B."/>
            <person name="Hsu M.Y."/>
            <person name="Sheu S.Y."/>
        </authorList>
    </citation>
    <scope>NUCLEOTIDE SEQUENCE [LARGE SCALE GENOMIC DNA]</scope>
    <source>
        <strain evidence="2 3">KMB9</strain>
    </source>
</reference>
<dbReference type="Proteomes" id="UP000252357">
    <property type="component" value="Unassembled WGS sequence"/>
</dbReference>
<dbReference type="GO" id="GO:0005886">
    <property type="term" value="C:plasma membrane"/>
    <property type="evidence" value="ECO:0007669"/>
    <property type="project" value="UniProtKB-SubCell"/>
</dbReference>
<evidence type="ECO:0000313" key="3">
    <source>
        <dbReference type="Proteomes" id="UP000252357"/>
    </source>
</evidence>
<comment type="caution">
    <text evidence="2">The sequence shown here is derived from an EMBL/GenBank/DDBJ whole genome shotgun (WGS) entry which is preliminary data.</text>
</comment>
<keyword evidence="1" id="KW-1003">Cell membrane</keyword>
<gene>
    <name evidence="2" type="ORF">DU000_09455</name>
</gene>
<dbReference type="HAMAP" id="MF_00386">
    <property type="entry name" value="UPF0161_YidD"/>
    <property type="match status" value="1"/>
</dbReference>
<dbReference type="AlphaFoldDB" id="A0A368L0D7"/>
<sequence length="104" mass="11664">MYRVLGRMSNRMVTKVLLALISIYRYAISPWLGPRCRFYPSCSTYAQEALKLHGPWRGSYLSIKRVLRCGPWTSGGVDPVPDSPKCCASTSANAARPHPFKSEK</sequence>
<evidence type="ECO:0000256" key="1">
    <source>
        <dbReference type="HAMAP-Rule" id="MF_00386"/>
    </source>
</evidence>
<dbReference type="PANTHER" id="PTHR33383:SF1">
    <property type="entry name" value="MEMBRANE PROTEIN INSERTION EFFICIENCY FACTOR-RELATED"/>
    <property type="match status" value="1"/>
</dbReference>
<comment type="similarity">
    <text evidence="1">Belongs to the UPF0161 family.</text>
</comment>
<dbReference type="RefSeq" id="WP_114403165.1">
    <property type="nucleotide sequence ID" value="NZ_QPGB01000004.1"/>
</dbReference>
<dbReference type="PANTHER" id="PTHR33383">
    <property type="entry name" value="MEMBRANE PROTEIN INSERTION EFFICIENCY FACTOR-RELATED"/>
    <property type="match status" value="1"/>
</dbReference>
<dbReference type="SMART" id="SM01234">
    <property type="entry name" value="Haemolytic"/>
    <property type="match status" value="1"/>
</dbReference>
<comment type="function">
    <text evidence="1">Could be involved in insertion of integral membrane proteins into the membrane.</text>
</comment>
<accession>A0A368L0D7</accession>
<protein>
    <recommendedName>
        <fullName evidence="1">Putative membrane protein insertion efficiency factor</fullName>
    </recommendedName>
</protein>
<proteinExistence type="inferred from homology"/>
<comment type="subcellular location">
    <subcellularLocation>
        <location evidence="1">Cell membrane</location>
        <topology evidence="1">Peripheral membrane protein</topology>
        <orientation evidence="1">Cytoplasmic side</orientation>
    </subcellularLocation>
</comment>
<dbReference type="OrthoDB" id="9801753at2"/>
<name>A0A368L0D7_9BURK</name>